<dbReference type="Gene3D" id="1.20.120.490">
    <property type="entry name" value="Hypothetical protein TM1646-like domain"/>
    <property type="match status" value="1"/>
</dbReference>
<comment type="caution">
    <text evidence="1">The sequence shown here is derived from an EMBL/GenBank/DDBJ whole genome shotgun (WGS) entry which is preliminary data.</text>
</comment>
<dbReference type="InterPro" id="IPR005585">
    <property type="entry name" value="DUF327"/>
</dbReference>
<protein>
    <submittedName>
        <fullName evidence="1">DUF327 domain-containing protein</fullName>
    </submittedName>
</protein>
<evidence type="ECO:0000313" key="2">
    <source>
        <dbReference type="Proteomes" id="UP000257144"/>
    </source>
</evidence>
<dbReference type="InterPro" id="IPR024042">
    <property type="entry name" value="TM1646-like_dom_sf"/>
</dbReference>
<gene>
    <name evidence="1" type="ORF">DRW41_15080</name>
</gene>
<dbReference type="SUPFAM" id="SSF158397">
    <property type="entry name" value="TM1646-like"/>
    <property type="match status" value="1"/>
</dbReference>
<dbReference type="Proteomes" id="UP000257144">
    <property type="component" value="Unassembled WGS sequence"/>
</dbReference>
<accession>A0A3D8GNK8</accession>
<dbReference type="RefSeq" id="WP_115452845.1">
    <property type="nucleotide sequence ID" value="NZ_QNQT01000007.1"/>
</dbReference>
<sequence>MKIQQSHGIGQERLLTVRERGRETPSFQQIFVDRQAGLSQERLQTLLVQLDRNGNRLAVSRTIQDLFAYKQTIKEFLQEVVQNGFSLEEHHSFQQNGREKKLILIKQVDTHLLELSDQVFDKQTTTVSLLDKLGEIKGLLVNIYM</sequence>
<name>A0A3D8GNK8_9BACI</name>
<dbReference type="EMBL" id="QNQT01000007">
    <property type="protein sequence ID" value="RDU35917.1"/>
    <property type="molecule type" value="Genomic_DNA"/>
</dbReference>
<keyword evidence="2" id="KW-1185">Reference proteome</keyword>
<dbReference type="AlphaFoldDB" id="A0A3D8GNK8"/>
<organism evidence="1 2">
    <name type="scientific">Neobacillus piezotolerans</name>
    <dbReference type="NCBI Taxonomy" id="2259171"/>
    <lineage>
        <taxon>Bacteria</taxon>
        <taxon>Bacillati</taxon>
        <taxon>Bacillota</taxon>
        <taxon>Bacilli</taxon>
        <taxon>Bacillales</taxon>
        <taxon>Bacillaceae</taxon>
        <taxon>Neobacillus</taxon>
    </lineage>
</organism>
<evidence type="ECO:0000313" key="1">
    <source>
        <dbReference type="EMBL" id="RDU35917.1"/>
    </source>
</evidence>
<proteinExistence type="predicted"/>
<dbReference type="OrthoDB" id="1680946at2"/>
<dbReference type="Pfam" id="PF03885">
    <property type="entry name" value="DUF327"/>
    <property type="match status" value="1"/>
</dbReference>
<reference evidence="1 2" key="1">
    <citation type="submission" date="2018-07" db="EMBL/GenBank/DDBJ databases">
        <title>Bacillus sp. YLB-04 draft genome sequence.</title>
        <authorList>
            <person name="Yu L."/>
            <person name="Tang X."/>
        </authorList>
    </citation>
    <scope>NUCLEOTIDE SEQUENCE [LARGE SCALE GENOMIC DNA]</scope>
    <source>
        <strain evidence="1 2">YLB-04</strain>
    </source>
</reference>